<dbReference type="RefSeq" id="WP_083606666.1">
    <property type="nucleotide sequence ID" value="NZ_LVWI01000002.1"/>
</dbReference>
<keyword evidence="2" id="KW-1185">Reference proteome</keyword>
<evidence type="ECO:0000313" key="1">
    <source>
        <dbReference type="EMBL" id="OKP90895.1"/>
    </source>
</evidence>
<organism evidence="1 2">
    <name type="scientific">Paenibacillus helianthi</name>
    <dbReference type="NCBI Taxonomy" id="1349432"/>
    <lineage>
        <taxon>Bacteria</taxon>
        <taxon>Bacillati</taxon>
        <taxon>Bacillota</taxon>
        <taxon>Bacilli</taxon>
        <taxon>Bacillales</taxon>
        <taxon>Paenibacillaceae</taxon>
        <taxon>Paenibacillus</taxon>
    </lineage>
</organism>
<dbReference type="Proteomes" id="UP000186058">
    <property type="component" value="Unassembled WGS sequence"/>
</dbReference>
<accession>A0ABX3ETH8</accession>
<dbReference type="EMBL" id="LVWI01000002">
    <property type="protein sequence ID" value="OKP90895.1"/>
    <property type="molecule type" value="Genomic_DNA"/>
</dbReference>
<proteinExistence type="predicted"/>
<comment type="caution">
    <text evidence="1">The sequence shown here is derived from an EMBL/GenBank/DDBJ whole genome shotgun (WGS) entry which is preliminary data.</text>
</comment>
<sequence length="164" mass="19427">MIDNLLILIRKDPTDHDWLDKLPSCINGVSDESGPAKYKYGTNMEMLNPHKSIKSIQNKENGLKMFEKLSFYPGKVIYEDFHIDINKPFDFEDDGLKEDMFKVQYPDNFILDIGWYDGINKFIIYIIKDFDWDNPIQKTECDLVDLYYKTETFAIYIRDLLSKK</sequence>
<evidence type="ECO:0000313" key="2">
    <source>
        <dbReference type="Proteomes" id="UP000186058"/>
    </source>
</evidence>
<name>A0ABX3ETH8_9BACL</name>
<evidence type="ECO:0008006" key="3">
    <source>
        <dbReference type="Google" id="ProtNLM"/>
    </source>
</evidence>
<protein>
    <recommendedName>
        <fullName evidence="3">SMI1/KNR4 family protein</fullName>
    </recommendedName>
</protein>
<gene>
    <name evidence="1" type="ORF">A3844_03285</name>
</gene>
<reference evidence="1 2" key="1">
    <citation type="submission" date="2016-03" db="EMBL/GenBank/DDBJ databases">
        <authorList>
            <person name="Sant'Anna F.H."/>
            <person name="Ambrosini A."/>
            <person name="Souza R."/>
            <person name="Bach E."/>
            <person name="Fernandes G."/>
            <person name="Balsanelli E."/>
            <person name="Baura V.A."/>
            <person name="Souza E.M."/>
            <person name="Passaglia L."/>
        </authorList>
    </citation>
    <scope>NUCLEOTIDE SEQUENCE [LARGE SCALE GENOMIC DNA]</scope>
    <source>
        <strain evidence="1 2">P26E</strain>
    </source>
</reference>